<protein>
    <submittedName>
        <fullName evidence="1">Uncharacterized protein</fullName>
    </submittedName>
</protein>
<dbReference type="EMBL" id="JAHWXH010000001">
    <property type="protein sequence ID" value="MDS0244609.1"/>
    <property type="molecule type" value="Genomic_DNA"/>
</dbReference>
<comment type="caution">
    <text evidence="1">The sequence shown here is derived from an EMBL/GenBank/DDBJ whole genome shotgun (WGS) entry which is preliminary data.</text>
</comment>
<evidence type="ECO:0000313" key="1">
    <source>
        <dbReference type="EMBL" id="MDS0244609.1"/>
    </source>
</evidence>
<dbReference type="RefSeq" id="WP_310890593.1">
    <property type="nucleotide sequence ID" value="NZ_BAAAGR010000001.1"/>
</dbReference>
<evidence type="ECO:0000313" key="2">
    <source>
        <dbReference type="Proteomes" id="UP001183582"/>
    </source>
</evidence>
<dbReference type="AlphaFoldDB" id="A0AAJ2HHQ4"/>
<dbReference type="GeneID" id="301457194"/>
<gene>
    <name evidence="1" type="ORF">KZC50_03160</name>
</gene>
<reference evidence="1 2" key="1">
    <citation type="submission" date="2021-06" db="EMBL/GenBank/DDBJ databases">
        <title>Genome-based taxonomic framework of Microbacterium strains isolated from marine environment, the description of four new species and reclassification of four preexisting species.</title>
        <authorList>
            <person name="Lee S.D."/>
            <person name="Kim S.-M."/>
            <person name="Byeon Y.-S."/>
            <person name="Yang H.L."/>
            <person name="Kim I.S."/>
        </authorList>
    </citation>
    <scope>NUCLEOTIDE SEQUENCE [LARGE SCALE GENOMIC DNA]</scope>
    <source>
        <strain evidence="1 2">KACC 20514</strain>
    </source>
</reference>
<proteinExistence type="predicted"/>
<dbReference type="Proteomes" id="UP001183582">
    <property type="component" value="Unassembled WGS sequence"/>
</dbReference>
<sequence length="126" mass="14175">MGFDFVAMDGFQMVVRDPFLEALIRVVSEPNGSSTARHAYEATCEWWDEHSQGPTGAELFESMFEPADWLAVIDDSGRPRANQEAQVQLLRDWFLLYWSRTGAISFIAGSDLVIRPGSPAFLTRES</sequence>
<accession>A0AAJ2HHQ4</accession>
<name>A0AAJ2HHQ4_9MICO</name>
<organism evidence="1 2">
    <name type="scientific">Microbacterium aurantiacum</name>
    <dbReference type="NCBI Taxonomy" id="162393"/>
    <lineage>
        <taxon>Bacteria</taxon>
        <taxon>Bacillati</taxon>
        <taxon>Actinomycetota</taxon>
        <taxon>Actinomycetes</taxon>
        <taxon>Micrococcales</taxon>
        <taxon>Microbacteriaceae</taxon>
        <taxon>Microbacterium</taxon>
    </lineage>
</organism>